<dbReference type="Pfam" id="PF03061">
    <property type="entry name" value="4HBT"/>
    <property type="match status" value="1"/>
</dbReference>
<gene>
    <name evidence="28" type="ORF">Ae201684_005665</name>
</gene>
<comment type="catalytic activity">
    <reaction evidence="25">
        <text>dodecanoyl-CoA + H2O = dodecanoate + CoA + H(+)</text>
        <dbReference type="Rhea" id="RHEA:30135"/>
        <dbReference type="ChEBI" id="CHEBI:15377"/>
        <dbReference type="ChEBI" id="CHEBI:15378"/>
        <dbReference type="ChEBI" id="CHEBI:18262"/>
        <dbReference type="ChEBI" id="CHEBI:57287"/>
        <dbReference type="ChEBI" id="CHEBI:57375"/>
    </reaction>
    <physiologicalReaction direction="left-to-right" evidence="25">
        <dbReference type="Rhea" id="RHEA:30136"/>
    </physiologicalReaction>
</comment>
<organism evidence="28 29">
    <name type="scientific">Aphanomyces euteiches</name>
    <dbReference type="NCBI Taxonomy" id="100861"/>
    <lineage>
        <taxon>Eukaryota</taxon>
        <taxon>Sar</taxon>
        <taxon>Stramenopiles</taxon>
        <taxon>Oomycota</taxon>
        <taxon>Saprolegniomycetes</taxon>
        <taxon>Saprolegniales</taxon>
        <taxon>Verrucalvaceae</taxon>
        <taxon>Aphanomyces</taxon>
    </lineage>
</organism>
<keyword evidence="5" id="KW-1003">Cell membrane</keyword>
<dbReference type="Proteomes" id="UP000481153">
    <property type="component" value="Unassembled WGS sequence"/>
</dbReference>
<keyword evidence="14" id="KW-0472">Membrane</keyword>
<dbReference type="AlphaFoldDB" id="A0A6G0XE20"/>
<evidence type="ECO:0000256" key="8">
    <source>
        <dbReference type="ARBA" id="ARBA00022792"/>
    </source>
</evidence>
<dbReference type="VEuPathDB" id="FungiDB:AeMF1_014644"/>
<evidence type="ECO:0000256" key="7">
    <source>
        <dbReference type="ARBA" id="ARBA00022703"/>
    </source>
</evidence>
<comment type="catalytic activity">
    <reaction evidence="17">
        <text>(9Z)-octadecenoyl-CoA + H2O = (9Z)-octadecenoate + CoA + H(+)</text>
        <dbReference type="Rhea" id="RHEA:40139"/>
        <dbReference type="ChEBI" id="CHEBI:15377"/>
        <dbReference type="ChEBI" id="CHEBI:15378"/>
        <dbReference type="ChEBI" id="CHEBI:30823"/>
        <dbReference type="ChEBI" id="CHEBI:57287"/>
        <dbReference type="ChEBI" id="CHEBI:57387"/>
    </reaction>
    <physiologicalReaction direction="left-to-right" evidence="17">
        <dbReference type="Rhea" id="RHEA:40140"/>
    </physiologicalReaction>
</comment>
<reference evidence="28 29" key="1">
    <citation type="submission" date="2019-07" db="EMBL/GenBank/DDBJ databases">
        <title>Genomics analysis of Aphanomyces spp. identifies a new class of oomycete effector associated with host adaptation.</title>
        <authorList>
            <person name="Gaulin E."/>
        </authorList>
    </citation>
    <scope>NUCLEOTIDE SEQUENCE [LARGE SCALE GENOMIC DNA]</scope>
    <source>
        <strain evidence="28 29">ATCC 201684</strain>
    </source>
</reference>
<dbReference type="GO" id="GO:0006631">
    <property type="term" value="P:fatty acid metabolic process"/>
    <property type="evidence" value="ECO:0007669"/>
    <property type="project" value="UniProtKB-KW"/>
</dbReference>
<evidence type="ECO:0000256" key="1">
    <source>
        <dbReference type="ARBA" id="ARBA00004496"/>
    </source>
</evidence>
<evidence type="ECO:0000256" key="16">
    <source>
        <dbReference type="ARBA" id="ARBA00035852"/>
    </source>
</evidence>
<evidence type="ECO:0000256" key="23">
    <source>
        <dbReference type="ARBA" id="ARBA00047734"/>
    </source>
</evidence>
<dbReference type="GO" id="GO:0005743">
    <property type="term" value="C:mitochondrial inner membrane"/>
    <property type="evidence" value="ECO:0007669"/>
    <property type="project" value="UniProtKB-SubCell"/>
</dbReference>
<dbReference type="PANTHER" id="PTHR12418">
    <property type="entry name" value="ACYL-COENZYME A THIOESTERASE THEM4"/>
    <property type="match status" value="1"/>
</dbReference>
<dbReference type="PANTHER" id="PTHR12418:SF19">
    <property type="entry name" value="ACYL-COENZYME A THIOESTERASE THEM4"/>
    <property type="match status" value="1"/>
</dbReference>
<evidence type="ECO:0000256" key="6">
    <source>
        <dbReference type="ARBA" id="ARBA00022490"/>
    </source>
</evidence>
<comment type="caution">
    <text evidence="28">The sequence shown here is derived from an EMBL/GenBank/DDBJ whole genome shotgun (WGS) entry which is preliminary data.</text>
</comment>
<evidence type="ECO:0000256" key="19">
    <source>
        <dbReference type="ARBA" id="ARBA00038848"/>
    </source>
</evidence>
<evidence type="ECO:0000256" key="9">
    <source>
        <dbReference type="ARBA" id="ARBA00022801"/>
    </source>
</evidence>
<dbReference type="InterPro" id="IPR052365">
    <property type="entry name" value="THEM4/THEM5_acyl-CoA_thioest"/>
</dbReference>
<evidence type="ECO:0000256" key="26">
    <source>
        <dbReference type="ARBA" id="ARBA00048180"/>
    </source>
</evidence>
<evidence type="ECO:0000256" key="12">
    <source>
        <dbReference type="ARBA" id="ARBA00023098"/>
    </source>
</evidence>
<dbReference type="InterPro" id="IPR029069">
    <property type="entry name" value="HotDog_dom_sf"/>
</dbReference>
<evidence type="ECO:0000259" key="27">
    <source>
        <dbReference type="Pfam" id="PF03061"/>
    </source>
</evidence>
<keyword evidence="29" id="KW-1185">Reference proteome</keyword>
<comment type="similarity">
    <text evidence="18">Belongs to the THEM4/THEM5 thioesterase family.</text>
</comment>
<name>A0A6G0XE20_9STRA</name>
<evidence type="ECO:0000313" key="28">
    <source>
        <dbReference type="EMBL" id="KAF0738434.1"/>
    </source>
</evidence>
<accession>A0A6G0XE20</accession>
<dbReference type="SUPFAM" id="SSF54637">
    <property type="entry name" value="Thioesterase/thiol ester dehydrase-isomerase"/>
    <property type="match status" value="1"/>
</dbReference>
<evidence type="ECO:0000256" key="22">
    <source>
        <dbReference type="ARBA" id="ARBA00047588"/>
    </source>
</evidence>
<dbReference type="GO" id="GO:0016787">
    <property type="term" value="F:hydrolase activity"/>
    <property type="evidence" value="ECO:0007669"/>
    <property type="project" value="UniProtKB-KW"/>
</dbReference>
<dbReference type="GO" id="GO:0005758">
    <property type="term" value="C:mitochondrial intermembrane space"/>
    <property type="evidence" value="ECO:0007669"/>
    <property type="project" value="UniProtKB-SubCell"/>
</dbReference>
<evidence type="ECO:0000256" key="25">
    <source>
        <dbReference type="ARBA" id="ARBA00048074"/>
    </source>
</evidence>
<feature type="domain" description="Thioesterase" evidence="27">
    <location>
        <begin position="124"/>
        <end position="197"/>
    </location>
</feature>
<evidence type="ECO:0000256" key="18">
    <source>
        <dbReference type="ARBA" id="ARBA00038456"/>
    </source>
</evidence>
<keyword evidence="11" id="KW-0809">Transit peptide</keyword>
<protein>
    <recommendedName>
        <fullName evidence="20">Acyl-coenzyme A thioesterase THEM4</fullName>
        <ecNumber evidence="19">3.1.2.2</ecNumber>
    </recommendedName>
    <alternativeName>
        <fullName evidence="21">Thioesterase superfamily member 4</fullName>
    </alternativeName>
</protein>
<keyword evidence="8" id="KW-0999">Mitochondrion inner membrane</keyword>
<keyword evidence="12" id="KW-0443">Lipid metabolism</keyword>
<evidence type="ECO:0000256" key="2">
    <source>
        <dbReference type="ARBA" id="ARBA00004569"/>
    </source>
</evidence>
<comment type="catalytic activity">
    <reaction evidence="24">
        <text>decanoyl-CoA + H2O = decanoate + CoA + H(+)</text>
        <dbReference type="Rhea" id="RHEA:40059"/>
        <dbReference type="ChEBI" id="CHEBI:15377"/>
        <dbReference type="ChEBI" id="CHEBI:15378"/>
        <dbReference type="ChEBI" id="CHEBI:27689"/>
        <dbReference type="ChEBI" id="CHEBI:57287"/>
        <dbReference type="ChEBI" id="CHEBI:61430"/>
    </reaction>
    <physiologicalReaction direction="left-to-right" evidence="24">
        <dbReference type="Rhea" id="RHEA:40060"/>
    </physiologicalReaction>
</comment>
<comment type="catalytic activity">
    <reaction evidence="22">
        <text>octanoyl-CoA + H2O = octanoate + CoA + H(+)</text>
        <dbReference type="Rhea" id="RHEA:30143"/>
        <dbReference type="ChEBI" id="CHEBI:15377"/>
        <dbReference type="ChEBI" id="CHEBI:15378"/>
        <dbReference type="ChEBI" id="CHEBI:25646"/>
        <dbReference type="ChEBI" id="CHEBI:57287"/>
        <dbReference type="ChEBI" id="CHEBI:57386"/>
    </reaction>
    <physiologicalReaction direction="left-to-right" evidence="22">
        <dbReference type="Rhea" id="RHEA:30144"/>
    </physiologicalReaction>
</comment>
<evidence type="ECO:0000256" key="5">
    <source>
        <dbReference type="ARBA" id="ARBA00022475"/>
    </source>
</evidence>
<evidence type="ECO:0000256" key="13">
    <source>
        <dbReference type="ARBA" id="ARBA00023128"/>
    </source>
</evidence>
<keyword evidence="13" id="KW-0496">Mitochondrion</keyword>
<keyword evidence="10" id="KW-0276">Fatty acid metabolism</keyword>
<evidence type="ECO:0000256" key="10">
    <source>
        <dbReference type="ARBA" id="ARBA00022832"/>
    </source>
</evidence>
<dbReference type="EC" id="3.1.2.2" evidence="19"/>
<proteinExistence type="inferred from homology"/>
<evidence type="ECO:0000256" key="21">
    <source>
        <dbReference type="ARBA" id="ARBA00043210"/>
    </source>
</evidence>
<evidence type="ECO:0000256" key="24">
    <source>
        <dbReference type="ARBA" id="ARBA00047969"/>
    </source>
</evidence>
<evidence type="ECO:0000313" key="29">
    <source>
        <dbReference type="Proteomes" id="UP000481153"/>
    </source>
</evidence>
<evidence type="ECO:0000256" key="14">
    <source>
        <dbReference type="ARBA" id="ARBA00023136"/>
    </source>
</evidence>
<evidence type="ECO:0000256" key="11">
    <source>
        <dbReference type="ARBA" id="ARBA00022946"/>
    </source>
</evidence>
<evidence type="ECO:0000256" key="3">
    <source>
        <dbReference type="ARBA" id="ARBA00004632"/>
    </source>
</evidence>
<dbReference type="InterPro" id="IPR006683">
    <property type="entry name" value="Thioestr_dom"/>
</dbReference>
<dbReference type="CDD" id="cd03443">
    <property type="entry name" value="PaaI_thioesterase"/>
    <property type="match status" value="1"/>
</dbReference>
<keyword evidence="15" id="KW-0966">Cell projection</keyword>
<comment type="subcellular location">
    <subcellularLocation>
        <location evidence="3">Cell projection</location>
        <location evidence="3">Ruffle membrane</location>
    </subcellularLocation>
    <subcellularLocation>
        <location evidence="1">Cytoplasm</location>
    </subcellularLocation>
    <subcellularLocation>
        <location evidence="4">Mitochondrion inner membrane</location>
        <topology evidence="4">Peripheral membrane protein</topology>
    </subcellularLocation>
    <subcellularLocation>
        <location evidence="2">Mitochondrion intermembrane space</location>
    </subcellularLocation>
</comment>
<dbReference type="EMBL" id="VJMJ01000074">
    <property type="protein sequence ID" value="KAF0738434.1"/>
    <property type="molecule type" value="Genomic_DNA"/>
</dbReference>
<keyword evidence="7" id="KW-0053">Apoptosis</keyword>
<comment type="catalytic activity">
    <reaction evidence="26">
        <text>tetradecanoyl-CoA + H2O = tetradecanoate + CoA + H(+)</text>
        <dbReference type="Rhea" id="RHEA:40119"/>
        <dbReference type="ChEBI" id="CHEBI:15377"/>
        <dbReference type="ChEBI" id="CHEBI:15378"/>
        <dbReference type="ChEBI" id="CHEBI:30807"/>
        <dbReference type="ChEBI" id="CHEBI:57287"/>
        <dbReference type="ChEBI" id="CHEBI:57385"/>
    </reaction>
    <physiologicalReaction direction="left-to-right" evidence="26">
        <dbReference type="Rhea" id="RHEA:40120"/>
    </physiologicalReaction>
</comment>
<keyword evidence="9" id="KW-0378">Hydrolase</keyword>
<comment type="catalytic activity">
    <reaction evidence="16">
        <text>(5Z,8Z,11Z,14Z)-eicosatetraenoyl-CoA + H2O = (5Z,8Z,11Z,14Z)-eicosatetraenoate + CoA + H(+)</text>
        <dbReference type="Rhea" id="RHEA:40151"/>
        <dbReference type="ChEBI" id="CHEBI:15377"/>
        <dbReference type="ChEBI" id="CHEBI:15378"/>
        <dbReference type="ChEBI" id="CHEBI:32395"/>
        <dbReference type="ChEBI" id="CHEBI:57287"/>
        <dbReference type="ChEBI" id="CHEBI:57368"/>
    </reaction>
    <physiologicalReaction direction="left-to-right" evidence="16">
        <dbReference type="Rhea" id="RHEA:40152"/>
    </physiologicalReaction>
</comment>
<evidence type="ECO:0000256" key="17">
    <source>
        <dbReference type="ARBA" id="ARBA00037002"/>
    </source>
</evidence>
<evidence type="ECO:0000256" key="15">
    <source>
        <dbReference type="ARBA" id="ARBA00023273"/>
    </source>
</evidence>
<comment type="catalytic activity">
    <reaction evidence="23">
        <text>hexadecanoyl-CoA + H2O = hexadecanoate + CoA + H(+)</text>
        <dbReference type="Rhea" id="RHEA:16645"/>
        <dbReference type="ChEBI" id="CHEBI:7896"/>
        <dbReference type="ChEBI" id="CHEBI:15377"/>
        <dbReference type="ChEBI" id="CHEBI:15378"/>
        <dbReference type="ChEBI" id="CHEBI:57287"/>
        <dbReference type="ChEBI" id="CHEBI:57379"/>
        <dbReference type="EC" id="3.1.2.2"/>
    </reaction>
    <physiologicalReaction direction="left-to-right" evidence="23">
        <dbReference type="Rhea" id="RHEA:16646"/>
    </physiologicalReaction>
</comment>
<evidence type="ECO:0000256" key="4">
    <source>
        <dbReference type="ARBA" id="ARBA00004637"/>
    </source>
</evidence>
<keyword evidence="6" id="KW-0963">Cytoplasm</keyword>
<sequence length="210" mass="22959">MMALRLMPSQFCKRSLAMLNGQPSTLMTLSKPPTSRNFSLASLGDAANASAERYVVPSAKVEALASNPEYTRIGNPLWLTKEGHFFLASHAPGTYESIDMYGHRDKKYVVGCVHFGAKSFGHPGVVHGGCIATVYDEFFVTAMLWALDSAGVTASLALTYRKPFPIEQPGFFHINLDRHDGRKAFFSARMEDGDGVVYSEATALFITPKA</sequence>
<dbReference type="GO" id="GO:0032587">
    <property type="term" value="C:ruffle membrane"/>
    <property type="evidence" value="ECO:0007669"/>
    <property type="project" value="UniProtKB-SubCell"/>
</dbReference>
<evidence type="ECO:0000256" key="20">
    <source>
        <dbReference type="ARBA" id="ARBA00040123"/>
    </source>
</evidence>
<dbReference type="Gene3D" id="3.10.129.10">
    <property type="entry name" value="Hotdog Thioesterase"/>
    <property type="match status" value="1"/>
</dbReference>